<dbReference type="InterPro" id="IPR002298">
    <property type="entry name" value="DNA_polymerase_A"/>
</dbReference>
<dbReference type="EMBL" id="LN835306">
    <property type="protein sequence ID" value="CRH00885.1"/>
    <property type="molecule type" value="Genomic_DNA"/>
</dbReference>
<dbReference type="SUPFAM" id="SSF56672">
    <property type="entry name" value="DNA/RNA polymerases"/>
    <property type="match status" value="1"/>
</dbReference>
<keyword evidence="2" id="KW-0548">Nucleotidyltransferase</keyword>
<proteinExistence type="predicted"/>
<dbReference type="InterPro" id="IPR036397">
    <property type="entry name" value="RNaseH_sf"/>
</dbReference>
<keyword evidence="3" id="KW-1185">Reference proteome</keyword>
<dbReference type="Gene3D" id="1.10.150.20">
    <property type="entry name" value="5' to 3' exonuclease, C-terminal subdomain"/>
    <property type="match status" value="1"/>
</dbReference>
<dbReference type="PANTHER" id="PTHR10133">
    <property type="entry name" value="DNA POLYMERASE I"/>
    <property type="match status" value="1"/>
</dbReference>
<dbReference type="GO" id="GO:0003887">
    <property type="term" value="F:DNA-directed DNA polymerase activity"/>
    <property type="evidence" value="ECO:0007669"/>
    <property type="project" value="UniProtKB-EC"/>
</dbReference>
<reference evidence="2 3" key="1">
    <citation type="submission" date="2015-04" db="EMBL/GenBank/DDBJ databases">
        <authorList>
            <consortium name="Pathogen Informatics"/>
        </authorList>
    </citation>
    <scope>NUCLEOTIDE SEQUENCE [LARGE SCALE GENOMIC DNA]</scope>
    <source>
        <strain evidence="2 3">SGS1</strain>
    </source>
</reference>
<dbReference type="GeneID" id="39737009"/>
<dbReference type="OMA" id="KIYISWF"/>
<accession>A0A1J1H7X4</accession>
<dbReference type="InterPro" id="IPR001098">
    <property type="entry name" value="DNA-dir_DNA_pol_A_palm_dom"/>
</dbReference>
<dbReference type="Pfam" id="PF00476">
    <property type="entry name" value="DNA_pol_A"/>
    <property type="match status" value="1"/>
</dbReference>
<evidence type="ECO:0000313" key="3">
    <source>
        <dbReference type="Proteomes" id="UP000220158"/>
    </source>
</evidence>
<dbReference type="Gene3D" id="3.30.420.10">
    <property type="entry name" value="Ribonuclease H-like superfamily/Ribonuclease H"/>
    <property type="match status" value="1"/>
</dbReference>
<dbReference type="Gene3D" id="3.30.70.370">
    <property type="match status" value="1"/>
</dbReference>
<protein>
    <submittedName>
        <fullName evidence="2">DNA polymerase 1, putative</fullName>
        <ecNumber evidence="2">2.7.7.7</ecNumber>
    </submittedName>
</protein>
<dbReference type="RefSeq" id="XP_028533887.1">
    <property type="nucleotide sequence ID" value="XM_028677505.1"/>
</dbReference>
<dbReference type="EC" id="2.7.7.7" evidence="2"/>
<name>A0A1J1H7X4_PLARL</name>
<dbReference type="GO" id="GO:0003677">
    <property type="term" value="F:DNA binding"/>
    <property type="evidence" value="ECO:0007669"/>
    <property type="project" value="InterPro"/>
</dbReference>
<dbReference type="GO" id="GO:0006302">
    <property type="term" value="P:double-strand break repair"/>
    <property type="evidence" value="ECO:0007669"/>
    <property type="project" value="TreeGrafter"/>
</dbReference>
<sequence length="1141" mass="135232">MKLFDIIIKHKAFRLNRNKNIYKKNINYYHSTNYSYLIKLLNEKNYILNEVNSLYSLLTTLSQYKYEKCKNTNKNNLDLLDTNENNILEQWKKYIKIYISWFPEINEDKYKSKCFSLPSNITFHIVVPNNDINLYNFLQKYDNYNFQKILERVHNSSNTNVNPSNYKNDENNIYSSIKYTNNEDNQGVDNSKTVETELHEKENLYEKNNTINKLYKNNVNENTPKKKKEEDIQNFIEYSIKKETNLYKIENVRKLQNENVNLIQFNNSNCSNPKDIVFFFTFNLYDLKDNEEIKKILSQCLQGNLVKKHDSFNPFLFIVYDFKTLIHILNNIELKLININSVFDIYIISSLLQLVQRGEKLQNVFNVYLNDHLNYVYPKNSTQPINFSYFSIFPPEFSDVVSGKFGIFGWGKYQKKKEKSNKKKKNLKETDNENELDYINNMKDKKDKDSIIKKIEKKNRLSKIKQDNFRFIPVDIKNLNNIKKLVFGNKRGMHEITEEDMISYCISRNCCLIVLFDFLIKKFEENLNILNIYIKLEQPLILCISEIEKRGIFLNEKKIEEIQKNSIDPLMYKKEIENLCNCSINLNSSKQVSSLIYRNLLDLTLNNDVSDKKIEYDQKSEYEIKKIQNNENFSNITNYESSIFDYTNNEPSENSNDKSSHMKKEEKYNNDNLMRNIINSNYSNPITVTSLSSSSASNTIEENTSFYFNNTINEMKRNKNFQTNNKMLKIIVDEIEKNDSIKGEEKEKIKKIISNIKLYRESKKLFQNYIENLPKYIQKNTKKIHCNFNQIGASTGRLSCDQPNLQNIHSRFRCAISLKKDNGLNENESSEINSKNLITFDYRQMELFVMAYLSFDVNLLKLLTYNDVFIETAKLLFNTNEVTNELRRMTKTVIYGILYGQTESGLAKSLLISDSLANKLIQNFFNFFPNVYKFMQMQKYLVKHMNCVYTLIGRKRIILPNIKNRYRISMNTPIQGCAADIMKFSLLSCFNILSYDIYSNQRLLKINNITPLSNDDKKFLKPTKLILQVHDELLLESEQEATNYIIHLLKPVLENAFYNLIYYTNSINRLMLLFDYMHDNISIKTYIENLEKINNKKYKINQYEQNNLNYNLSSDFNQILENYNFKLPIKVEFGGHYKEFS</sequence>
<evidence type="ECO:0000313" key="2">
    <source>
        <dbReference type="EMBL" id="CRH00885.1"/>
    </source>
</evidence>
<dbReference type="KEGG" id="prel:PRELSG_1123000"/>
<dbReference type="GO" id="GO:0006261">
    <property type="term" value="P:DNA-templated DNA replication"/>
    <property type="evidence" value="ECO:0007669"/>
    <property type="project" value="InterPro"/>
</dbReference>
<dbReference type="PANTHER" id="PTHR10133:SF62">
    <property type="entry name" value="DNA POLYMERASE THETA"/>
    <property type="match status" value="1"/>
</dbReference>
<dbReference type="VEuPathDB" id="PlasmoDB:PRELSG_1123000"/>
<feature type="domain" description="DNA-directed DNA polymerase family A palm" evidence="1">
    <location>
        <begin position="809"/>
        <end position="1041"/>
    </location>
</feature>
<dbReference type="InterPro" id="IPR043502">
    <property type="entry name" value="DNA/RNA_pol_sf"/>
</dbReference>
<dbReference type="SMART" id="SM00482">
    <property type="entry name" value="POLAc"/>
    <property type="match status" value="1"/>
</dbReference>
<organism evidence="2 3">
    <name type="scientific">Plasmodium relictum</name>
    <dbReference type="NCBI Taxonomy" id="85471"/>
    <lineage>
        <taxon>Eukaryota</taxon>
        <taxon>Sar</taxon>
        <taxon>Alveolata</taxon>
        <taxon>Apicomplexa</taxon>
        <taxon>Aconoidasida</taxon>
        <taxon>Haemosporida</taxon>
        <taxon>Plasmodiidae</taxon>
        <taxon>Plasmodium</taxon>
        <taxon>Plasmodium (Haemamoeba)</taxon>
    </lineage>
</organism>
<gene>
    <name evidence="2" type="ORF">PRELSG_1123000</name>
</gene>
<dbReference type="Gene3D" id="1.20.1060.10">
    <property type="entry name" value="Taq DNA Polymerase, Chain T, domain 4"/>
    <property type="match status" value="1"/>
</dbReference>
<dbReference type="OrthoDB" id="2320933at2759"/>
<keyword evidence="2" id="KW-0808">Transferase</keyword>
<dbReference type="Proteomes" id="UP000220158">
    <property type="component" value="Chromosome 11"/>
</dbReference>
<dbReference type="AlphaFoldDB" id="A0A1J1H7X4"/>
<dbReference type="PRINTS" id="PR00868">
    <property type="entry name" value="DNAPOLI"/>
</dbReference>
<evidence type="ECO:0000259" key="1">
    <source>
        <dbReference type="SMART" id="SM00482"/>
    </source>
</evidence>